<dbReference type="PANTHER" id="PTHR30629:SF2">
    <property type="entry name" value="PROPHAGE INTEGRASE INTS-RELATED"/>
    <property type="match status" value="1"/>
</dbReference>
<gene>
    <name evidence="8" type="ORF">NELON_04545</name>
</gene>
<dbReference type="InterPro" id="IPR050808">
    <property type="entry name" value="Phage_Integrase"/>
</dbReference>
<reference evidence="9" key="1">
    <citation type="submission" date="2014-05" db="EMBL/GenBank/DDBJ databases">
        <title>Complete Genome sequence of Neisseria elongata subsp. glycolytica.</title>
        <authorList>
            <person name="Veyrier F.J."/>
            <person name="Taha M.-K."/>
        </authorList>
    </citation>
    <scope>NUCLEOTIDE SEQUENCE [LARGE SCALE GENOMIC DNA]</scope>
    <source>
        <strain evidence="9">ATCC 29315</strain>
    </source>
</reference>
<evidence type="ECO:0000313" key="9">
    <source>
        <dbReference type="Proteomes" id="UP000031392"/>
    </source>
</evidence>
<evidence type="ECO:0000256" key="1">
    <source>
        <dbReference type="ARBA" id="ARBA00008857"/>
    </source>
</evidence>
<evidence type="ECO:0000256" key="3">
    <source>
        <dbReference type="ARBA" id="ARBA00023125"/>
    </source>
</evidence>
<keyword evidence="4" id="KW-0233">DNA recombination</keyword>
<name>A0A0B5CGN7_NEIEG</name>
<evidence type="ECO:0000256" key="5">
    <source>
        <dbReference type="PROSITE-ProRule" id="PRU01248"/>
    </source>
</evidence>
<evidence type="ECO:0000259" key="7">
    <source>
        <dbReference type="PROSITE" id="PS51900"/>
    </source>
</evidence>
<comment type="similarity">
    <text evidence="1">Belongs to the 'phage' integrase family.</text>
</comment>
<dbReference type="InterPro" id="IPR002104">
    <property type="entry name" value="Integrase_catalytic"/>
</dbReference>
<dbReference type="AlphaFoldDB" id="A0A0B5CGN7"/>
<protein>
    <recommendedName>
        <fullName evidence="10">Integrase</fullName>
    </recommendedName>
</protein>
<dbReference type="InterPro" id="IPR044068">
    <property type="entry name" value="CB"/>
</dbReference>
<dbReference type="Pfam" id="PF00589">
    <property type="entry name" value="Phage_integrase"/>
    <property type="match status" value="1"/>
</dbReference>
<dbReference type="Proteomes" id="UP000031392">
    <property type="component" value="Chromosome"/>
</dbReference>
<dbReference type="InterPro" id="IPR053876">
    <property type="entry name" value="Phage_int_M"/>
</dbReference>
<evidence type="ECO:0000256" key="4">
    <source>
        <dbReference type="ARBA" id="ARBA00023172"/>
    </source>
</evidence>
<evidence type="ECO:0000259" key="6">
    <source>
        <dbReference type="PROSITE" id="PS51898"/>
    </source>
</evidence>
<organism evidence="8 9">
    <name type="scientific">Neisseria elongata subsp. glycolytica ATCC 29315</name>
    <dbReference type="NCBI Taxonomy" id="546263"/>
    <lineage>
        <taxon>Bacteria</taxon>
        <taxon>Pseudomonadati</taxon>
        <taxon>Pseudomonadota</taxon>
        <taxon>Betaproteobacteria</taxon>
        <taxon>Neisseriales</taxon>
        <taxon>Neisseriaceae</taxon>
        <taxon>Neisseria</taxon>
    </lineage>
</organism>
<keyword evidence="2" id="KW-0229">DNA integration</keyword>
<dbReference type="PROSITE" id="PS51898">
    <property type="entry name" value="TYR_RECOMBINASE"/>
    <property type="match status" value="1"/>
</dbReference>
<dbReference type="GO" id="GO:0015074">
    <property type="term" value="P:DNA integration"/>
    <property type="evidence" value="ECO:0007669"/>
    <property type="project" value="UniProtKB-KW"/>
</dbReference>
<dbReference type="InterPro" id="IPR013762">
    <property type="entry name" value="Integrase-like_cat_sf"/>
</dbReference>
<keyword evidence="9" id="KW-1185">Reference proteome</keyword>
<dbReference type="Pfam" id="PF12167">
    <property type="entry name" value="Arm-DNA-bind_2"/>
    <property type="match status" value="1"/>
</dbReference>
<feature type="domain" description="Core-binding (CB)" evidence="7">
    <location>
        <begin position="79"/>
        <end position="157"/>
    </location>
</feature>
<dbReference type="EMBL" id="CP007726">
    <property type="protein sequence ID" value="AJE18233.1"/>
    <property type="molecule type" value="Genomic_DNA"/>
</dbReference>
<accession>A0A0B5CGN7</accession>
<dbReference type="InterPro" id="IPR011010">
    <property type="entry name" value="DNA_brk_join_enz"/>
</dbReference>
<sequence>MATKRMPTGLVIRDRSIKIWFMYRGKRCWESLPLKPTTANIRHATKLREEICTRIAIGVFDYAEFFPDSKRAEETERSPTFREMAEAWLATVNQLSHSTLSRYRGMLNSHVLPKIGDMPIDRIQYSTLAGLLATLDCSAKTRNNVATVIRQPFVLALRDGRIKDNPAQHLANAKVQKEPPDPFTLEEAESILDCLKNKPVFHNYFELAFFSGMRTSELIALTWQDIDFQRQCVRVNKASVAGKLKSTKTHSYRDIELNSRALEALRRQWQITGGLASGYVFINPKTGSPFENDKVPWRPWQHAIKIAGVRYRKPYNTRHTFATLNLMTGANPMWVARQMGHSTMKMLLENYSRWIDLADKQREKSKIEQLFDGKCANGVPKNTEMKISIGYLSDILVEAGGIEPPSESPLQSVLHT</sequence>
<dbReference type="Gene3D" id="1.10.150.130">
    <property type="match status" value="1"/>
</dbReference>
<dbReference type="PROSITE" id="PS51900">
    <property type="entry name" value="CB"/>
    <property type="match status" value="1"/>
</dbReference>
<dbReference type="PATRIC" id="fig|546263.7.peg.965"/>
<feature type="domain" description="Tyr recombinase" evidence="6">
    <location>
        <begin position="178"/>
        <end position="368"/>
    </location>
</feature>
<dbReference type="KEGG" id="nel:NELON_04545"/>
<dbReference type="SUPFAM" id="SSF56349">
    <property type="entry name" value="DNA breaking-rejoining enzymes"/>
    <property type="match status" value="1"/>
</dbReference>
<reference evidence="8 9" key="2">
    <citation type="journal article" date="2015" name="PLoS Genet.">
        <title>Common Cell Shape Evolution of Two Nasopharyngeal Pathogens.</title>
        <authorList>
            <person name="Veyrier F.J."/>
            <person name="Biais N."/>
            <person name="Morales P."/>
            <person name="Belkacem N."/>
            <person name="Guilhen C."/>
            <person name="Ranjeva S."/>
            <person name="Sismeiro O."/>
            <person name="Pehau-Arnaudet G."/>
            <person name="Rocha E.P."/>
            <person name="Werts C."/>
            <person name="Taha M.K."/>
            <person name="Boneca I.G."/>
        </authorList>
    </citation>
    <scope>NUCLEOTIDE SEQUENCE [LARGE SCALE GENOMIC DNA]</scope>
    <source>
        <strain evidence="8 9">ATCC 29315</strain>
    </source>
</reference>
<dbReference type="InterPro" id="IPR010998">
    <property type="entry name" value="Integrase_recombinase_N"/>
</dbReference>
<proteinExistence type="inferred from homology"/>
<dbReference type="Gene3D" id="1.10.443.10">
    <property type="entry name" value="Intergrase catalytic core"/>
    <property type="match status" value="1"/>
</dbReference>
<evidence type="ECO:0000256" key="2">
    <source>
        <dbReference type="ARBA" id="ARBA00022908"/>
    </source>
</evidence>
<dbReference type="PANTHER" id="PTHR30629">
    <property type="entry name" value="PROPHAGE INTEGRASE"/>
    <property type="match status" value="1"/>
</dbReference>
<dbReference type="HOGENOM" id="CLU_027562_8_2_4"/>
<evidence type="ECO:0008006" key="10">
    <source>
        <dbReference type="Google" id="ProtNLM"/>
    </source>
</evidence>
<dbReference type="Pfam" id="PF22022">
    <property type="entry name" value="Phage_int_M"/>
    <property type="match status" value="1"/>
</dbReference>
<dbReference type="CDD" id="cd01189">
    <property type="entry name" value="INT_ICEBs1_C_like"/>
    <property type="match status" value="1"/>
</dbReference>
<dbReference type="GO" id="GO:0006310">
    <property type="term" value="P:DNA recombination"/>
    <property type="evidence" value="ECO:0007669"/>
    <property type="project" value="UniProtKB-KW"/>
</dbReference>
<evidence type="ECO:0000313" key="8">
    <source>
        <dbReference type="EMBL" id="AJE18233.1"/>
    </source>
</evidence>
<dbReference type="GO" id="GO:0003677">
    <property type="term" value="F:DNA binding"/>
    <property type="evidence" value="ECO:0007669"/>
    <property type="project" value="UniProtKB-UniRule"/>
</dbReference>
<keyword evidence="3 5" id="KW-0238">DNA-binding</keyword>
<dbReference type="InterPro" id="IPR022000">
    <property type="entry name" value="Min27-like_integrase_DNA_bind"/>
</dbReference>